<dbReference type="InterPro" id="IPR009057">
    <property type="entry name" value="Homeodomain-like_sf"/>
</dbReference>
<evidence type="ECO:0000259" key="3">
    <source>
        <dbReference type="PROSITE" id="PS51253"/>
    </source>
</evidence>
<dbReference type="InterPro" id="IPR050863">
    <property type="entry name" value="CenT-Element_Derived"/>
</dbReference>
<comment type="subcellular location">
    <subcellularLocation>
        <location evidence="1">Nucleus</location>
    </subcellularLocation>
</comment>
<dbReference type="PANTHER" id="PTHR19303">
    <property type="entry name" value="TRANSPOSON"/>
    <property type="match status" value="1"/>
</dbReference>
<keyword evidence="2" id="KW-0238">DNA-binding</keyword>
<protein>
    <recommendedName>
        <fullName evidence="3">HTH CENPB-type domain-containing protein</fullName>
    </recommendedName>
</protein>
<comment type="caution">
    <text evidence="4">The sequence shown here is derived from an EMBL/GenBank/DDBJ whole genome shotgun (WGS) entry which is preliminary data.</text>
</comment>
<dbReference type="PROSITE" id="PS51253">
    <property type="entry name" value="HTH_CENPB"/>
    <property type="match status" value="1"/>
</dbReference>
<dbReference type="OrthoDB" id="6502032at2759"/>
<accession>A0A4Y2R0C0</accession>
<evidence type="ECO:0000313" key="4">
    <source>
        <dbReference type="EMBL" id="GBN69011.1"/>
    </source>
</evidence>
<sequence>MEKFPEINEALIEWFESIRANNTPISGALIRQKAMEIENALGTKDFDASNGWLDKFRVRNNVVFRALCGEAADVDEKLWTGQY</sequence>
<dbReference type="SUPFAM" id="SSF46689">
    <property type="entry name" value="Homeodomain-like"/>
    <property type="match status" value="1"/>
</dbReference>
<organism evidence="4 5">
    <name type="scientific">Araneus ventricosus</name>
    <name type="common">Orbweaver spider</name>
    <name type="synonym">Epeira ventricosa</name>
    <dbReference type="NCBI Taxonomy" id="182803"/>
    <lineage>
        <taxon>Eukaryota</taxon>
        <taxon>Metazoa</taxon>
        <taxon>Ecdysozoa</taxon>
        <taxon>Arthropoda</taxon>
        <taxon>Chelicerata</taxon>
        <taxon>Arachnida</taxon>
        <taxon>Araneae</taxon>
        <taxon>Araneomorphae</taxon>
        <taxon>Entelegynae</taxon>
        <taxon>Araneoidea</taxon>
        <taxon>Araneidae</taxon>
        <taxon>Araneus</taxon>
    </lineage>
</organism>
<reference evidence="4 5" key="1">
    <citation type="journal article" date="2019" name="Sci. Rep.">
        <title>Orb-weaving spider Araneus ventricosus genome elucidates the spidroin gene catalogue.</title>
        <authorList>
            <person name="Kono N."/>
            <person name="Nakamura H."/>
            <person name="Ohtoshi R."/>
            <person name="Moran D.A.P."/>
            <person name="Shinohara A."/>
            <person name="Yoshida Y."/>
            <person name="Fujiwara M."/>
            <person name="Mori M."/>
            <person name="Tomita M."/>
            <person name="Arakawa K."/>
        </authorList>
    </citation>
    <scope>NUCLEOTIDE SEQUENCE [LARGE SCALE GENOMIC DNA]</scope>
</reference>
<dbReference type="AlphaFoldDB" id="A0A4Y2R0C0"/>
<dbReference type="InterPro" id="IPR006600">
    <property type="entry name" value="HTH_CenpB_DNA-bd_dom"/>
</dbReference>
<name>A0A4Y2R0C0_ARAVE</name>
<dbReference type="GO" id="GO:0005634">
    <property type="term" value="C:nucleus"/>
    <property type="evidence" value="ECO:0007669"/>
    <property type="project" value="UniProtKB-SubCell"/>
</dbReference>
<proteinExistence type="predicted"/>
<dbReference type="GO" id="GO:0003677">
    <property type="term" value="F:DNA binding"/>
    <property type="evidence" value="ECO:0007669"/>
    <property type="project" value="UniProtKB-KW"/>
</dbReference>
<feature type="domain" description="HTH CENPB-type" evidence="3">
    <location>
        <begin position="1"/>
        <end position="66"/>
    </location>
</feature>
<dbReference type="Gene3D" id="1.10.10.60">
    <property type="entry name" value="Homeodomain-like"/>
    <property type="match status" value="1"/>
</dbReference>
<evidence type="ECO:0000256" key="1">
    <source>
        <dbReference type="ARBA" id="ARBA00004123"/>
    </source>
</evidence>
<dbReference type="EMBL" id="BGPR01015383">
    <property type="protein sequence ID" value="GBN69011.1"/>
    <property type="molecule type" value="Genomic_DNA"/>
</dbReference>
<dbReference type="Proteomes" id="UP000499080">
    <property type="component" value="Unassembled WGS sequence"/>
</dbReference>
<dbReference type="PANTHER" id="PTHR19303:SF73">
    <property type="entry name" value="PROTEIN PDC2"/>
    <property type="match status" value="1"/>
</dbReference>
<gene>
    <name evidence="4" type="ORF">AVEN_154472_1</name>
</gene>
<evidence type="ECO:0000256" key="2">
    <source>
        <dbReference type="ARBA" id="ARBA00023125"/>
    </source>
</evidence>
<keyword evidence="5" id="KW-1185">Reference proteome</keyword>
<dbReference type="SMART" id="SM00674">
    <property type="entry name" value="CENPB"/>
    <property type="match status" value="1"/>
</dbReference>
<dbReference type="Pfam" id="PF03221">
    <property type="entry name" value="HTH_Tnp_Tc5"/>
    <property type="match status" value="1"/>
</dbReference>
<evidence type="ECO:0000313" key="5">
    <source>
        <dbReference type="Proteomes" id="UP000499080"/>
    </source>
</evidence>